<sequence>MSQSTGLGRGLSSLISDETLASFKQAYIPDLPIDNIIPNQYQPRVEMDPSKLVELADSIREHGVIEPLIVTQNSSTEFELIAGERRWRASKLAGLKKVPVVVKDASPQQMLELAIVENIQREDLNPLEEALSFDHLAKKFNLTHGDIAKKVGYSRPAVANKIRLLQLPEELKKGLVSGTISEGHARSLLGLDNVQTMEAAYRIIIRDGLSVRATEKLVQRLRQEKSTKKKPKKVSLTPKLRELETKLQKSISSEVKLTYSSHGGKITIPFKNEKELQEIISHMS</sequence>
<dbReference type="PANTHER" id="PTHR33375:SF1">
    <property type="entry name" value="CHROMOSOME-PARTITIONING PROTEIN PARB-RELATED"/>
    <property type="match status" value="1"/>
</dbReference>
<feature type="domain" description="ParB-like N-terminal" evidence="4">
    <location>
        <begin position="29"/>
        <end position="119"/>
    </location>
</feature>
<dbReference type="Pfam" id="PF02195">
    <property type="entry name" value="ParB_N"/>
    <property type="match status" value="1"/>
</dbReference>
<dbReference type="SMART" id="SM00470">
    <property type="entry name" value="ParB"/>
    <property type="match status" value="1"/>
</dbReference>
<dbReference type="Proteomes" id="UP000754563">
    <property type="component" value="Unassembled WGS sequence"/>
</dbReference>
<keyword evidence="2" id="KW-0159">Chromosome partition</keyword>
<proteinExistence type="inferred from homology"/>
<dbReference type="CDD" id="cd16393">
    <property type="entry name" value="SPO0J_N"/>
    <property type="match status" value="1"/>
</dbReference>
<dbReference type="NCBIfam" id="TIGR00180">
    <property type="entry name" value="parB_part"/>
    <property type="match status" value="1"/>
</dbReference>
<accession>A0A955L813</accession>
<keyword evidence="3" id="KW-0238">DNA-binding</keyword>
<dbReference type="Gene3D" id="1.10.10.2830">
    <property type="match status" value="1"/>
</dbReference>
<evidence type="ECO:0000256" key="1">
    <source>
        <dbReference type="ARBA" id="ARBA00006295"/>
    </source>
</evidence>
<evidence type="ECO:0000256" key="3">
    <source>
        <dbReference type="ARBA" id="ARBA00023125"/>
    </source>
</evidence>
<dbReference type="InterPro" id="IPR041468">
    <property type="entry name" value="HTH_ParB/Spo0J"/>
</dbReference>
<dbReference type="Pfam" id="PF17762">
    <property type="entry name" value="HTH_ParB"/>
    <property type="match status" value="1"/>
</dbReference>
<reference evidence="5" key="1">
    <citation type="submission" date="2020-04" db="EMBL/GenBank/DDBJ databases">
        <authorList>
            <person name="Zhang T."/>
        </authorList>
    </citation>
    <scope>NUCLEOTIDE SEQUENCE</scope>
    <source>
        <strain evidence="5">HKST-UBA11</strain>
    </source>
</reference>
<dbReference type="FunFam" id="1.10.10.2830:FF:000001">
    <property type="entry name" value="Chromosome partitioning protein ParB"/>
    <property type="match status" value="1"/>
</dbReference>
<evidence type="ECO:0000313" key="5">
    <source>
        <dbReference type="EMBL" id="MCA9385772.1"/>
    </source>
</evidence>
<organism evidence="5 6">
    <name type="scientific">Candidatus Dojkabacteria bacterium</name>
    <dbReference type="NCBI Taxonomy" id="2099670"/>
    <lineage>
        <taxon>Bacteria</taxon>
        <taxon>Candidatus Dojkabacteria</taxon>
    </lineage>
</organism>
<dbReference type="Pfam" id="PF23552">
    <property type="entry name" value="ParB_C"/>
    <property type="match status" value="1"/>
</dbReference>
<dbReference type="GO" id="GO:0003677">
    <property type="term" value="F:DNA binding"/>
    <property type="evidence" value="ECO:0007669"/>
    <property type="project" value="UniProtKB-KW"/>
</dbReference>
<protein>
    <submittedName>
        <fullName evidence="5">ParB/RepB/Spo0J family partition protein</fullName>
    </submittedName>
</protein>
<dbReference type="InterPro" id="IPR057240">
    <property type="entry name" value="ParB_dimer_C"/>
</dbReference>
<evidence type="ECO:0000256" key="2">
    <source>
        <dbReference type="ARBA" id="ARBA00022829"/>
    </source>
</evidence>
<dbReference type="InterPro" id="IPR050336">
    <property type="entry name" value="Chromosome_partition/occlusion"/>
</dbReference>
<dbReference type="SUPFAM" id="SSF109709">
    <property type="entry name" value="KorB DNA-binding domain-like"/>
    <property type="match status" value="1"/>
</dbReference>
<comment type="similarity">
    <text evidence="1">Belongs to the ParB family.</text>
</comment>
<evidence type="ECO:0000313" key="6">
    <source>
        <dbReference type="Proteomes" id="UP000754563"/>
    </source>
</evidence>
<gene>
    <name evidence="5" type="ORF">KC717_03935</name>
</gene>
<dbReference type="InterPro" id="IPR036086">
    <property type="entry name" value="ParB/Sulfiredoxin_sf"/>
</dbReference>
<name>A0A955L813_9BACT</name>
<dbReference type="GO" id="GO:0045881">
    <property type="term" value="P:positive regulation of sporulation resulting in formation of a cellular spore"/>
    <property type="evidence" value="ECO:0007669"/>
    <property type="project" value="TreeGrafter"/>
</dbReference>
<dbReference type="InterPro" id="IPR003115">
    <property type="entry name" value="ParB_N"/>
</dbReference>
<dbReference type="AlphaFoldDB" id="A0A955L813"/>
<dbReference type="EMBL" id="JAGQLH010000044">
    <property type="protein sequence ID" value="MCA9385772.1"/>
    <property type="molecule type" value="Genomic_DNA"/>
</dbReference>
<evidence type="ECO:0000259" key="4">
    <source>
        <dbReference type="SMART" id="SM00470"/>
    </source>
</evidence>
<comment type="caution">
    <text evidence="5">The sequence shown here is derived from an EMBL/GenBank/DDBJ whole genome shotgun (WGS) entry which is preliminary data.</text>
</comment>
<dbReference type="GO" id="GO:0005694">
    <property type="term" value="C:chromosome"/>
    <property type="evidence" value="ECO:0007669"/>
    <property type="project" value="TreeGrafter"/>
</dbReference>
<reference evidence="5" key="2">
    <citation type="journal article" date="2021" name="Microbiome">
        <title>Successional dynamics and alternative stable states in a saline activated sludge microbial community over 9 years.</title>
        <authorList>
            <person name="Wang Y."/>
            <person name="Ye J."/>
            <person name="Ju F."/>
            <person name="Liu L."/>
            <person name="Boyd J.A."/>
            <person name="Deng Y."/>
            <person name="Parks D.H."/>
            <person name="Jiang X."/>
            <person name="Yin X."/>
            <person name="Woodcroft B.J."/>
            <person name="Tyson G.W."/>
            <person name="Hugenholtz P."/>
            <person name="Polz M.F."/>
            <person name="Zhang T."/>
        </authorList>
    </citation>
    <scope>NUCLEOTIDE SEQUENCE</scope>
    <source>
        <strain evidence="5">HKST-UBA11</strain>
    </source>
</reference>
<dbReference type="PANTHER" id="PTHR33375">
    <property type="entry name" value="CHROMOSOME-PARTITIONING PROTEIN PARB-RELATED"/>
    <property type="match status" value="1"/>
</dbReference>
<dbReference type="SUPFAM" id="SSF110849">
    <property type="entry name" value="ParB/Sulfiredoxin"/>
    <property type="match status" value="1"/>
</dbReference>
<dbReference type="InterPro" id="IPR004437">
    <property type="entry name" value="ParB/RepB/Spo0J"/>
</dbReference>
<dbReference type="GO" id="GO:0007059">
    <property type="term" value="P:chromosome segregation"/>
    <property type="evidence" value="ECO:0007669"/>
    <property type="project" value="UniProtKB-KW"/>
</dbReference>
<dbReference type="FunFam" id="3.90.1530.30:FF:000001">
    <property type="entry name" value="Chromosome partitioning protein ParB"/>
    <property type="match status" value="1"/>
</dbReference>
<dbReference type="Gene3D" id="3.90.1530.30">
    <property type="match status" value="1"/>
</dbReference>